<dbReference type="Gene3D" id="2.170.270.10">
    <property type="entry name" value="SET domain"/>
    <property type="match status" value="1"/>
</dbReference>
<keyword evidence="4" id="KW-0489">Methyltransferase</keyword>
<feature type="region of interest" description="Disordered" evidence="8">
    <location>
        <begin position="131"/>
        <end position="253"/>
    </location>
</feature>
<feature type="domain" description="Post-SET" evidence="10">
    <location>
        <begin position="547"/>
        <end position="563"/>
    </location>
</feature>
<feature type="region of interest" description="Disordered" evidence="8">
    <location>
        <begin position="1"/>
        <end position="76"/>
    </location>
</feature>
<keyword evidence="5" id="KW-0808">Transferase</keyword>
<evidence type="ECO:0000256" key="5">
    <source>
        <dbReference type="ARBA" id="ARBA00022679"/>
    </source>
</evidence>
<feature type="region of interest" description="Disordered" evidence="8">
    <location>
        <begin position="873"/>
        <end position="902"/>
    </location>
</feature>
<dbReference type="SMART" id="SM00508">
    <property type="entry name" value="PostSET"/>
    <property type="match status" value="1"/>
</dbReference>
<feature type="compositionally biased region" description="Acidic residues" evidence="8">
    <location>
        <begin position="796"/>
        <end position="813"/>
    </location>
</feature>
<comment type="subcellular location">
    <subcellularLocation>
        <location evidence="2">Chromosome</location>
    </subcellularLocation>
    <subcellularLocation>
        <location evidence="1">Nucleus</location>
    </subcellularLocation>
</comment>
<dbReference type="EMBL" id="ML996573">
    <property type="protein sequence ID" value="KAF2757327.1"/>
    <property type="molecule type" value="Genomic_DNA"/>
</dbReference>
<organism evidence="12 13">
    <name type="scientific">Pseudovirgaria hyperparasitica</name>
    <dbReference type="NCBI Taxonomy" id="470096"/>
    <lineage>
        <taxon>Eukaryota</taxon>
        <taxon>Fungi</taxon>
        <taxon>Dikarya</taxon>
        <taxon>Ascomycota</taxon>
        <taxon>Pezizomycotina</taxon>
        <taxon>Dothideomycetes</taxon>
        <taxon>Dothideomycetes incertae sedis</taxon>
        <taxon>Acrospermales</taxon>
        <taxon>Acrospermaceae</taxon>
        <taxon>Pseudovirgaria</taxon>
    </lineage>
</organism>
<feature type="compositionally biased region" description="Polar residues" evidence="8">
    <location>
        <begin position="188"/>
        <end position="206"/>
    </location>
</feature>
<evidence type="ECO:0000256" key="2">
    <source>
        <dbReference type="ARBA" id="ARBA00004286"/>
    </source>
</evidence>
<name>A0A6A6W6Y2_9PEZI</name>
<evidence type="ECO:0008006" key="14">
    <source>
        <dbReference type="Google" id="ProtNLM"/>
    </source>
</evidence>
<evidence type="ECO:0000256" key="8">
    <source>
        <dbReference type="SAM" id="MobiDB-lite"/>
    </source>
</evidence>
<feature type="region of interest" description="Disordered" evidence="8">
    <location>
        <begin position="796"/>
        <end position="820"/>
    </location>
</feature>
<feature type="domain" description="SET" evidence="9">
    <location>
        <begin position="423"/>
        <end position="539"/>
    </location>
</feature>
<feature type="region of interest" description="Disordered" evidence="8">
    <location>
        <begin position="604"/>
        <end position="760"/>
    </location>
</feature>
<accession>A0A6A6W6Y2</accession>
<feature type="compositionally biased region" description="Basic and acidic residues" evidence="8">
    <location>
        <begin position="707"/>
        <end position="716"/>
    </location>
</feature>
<dbReference type="OrthoDB" id="422362at2759"/>
<evidence type="ECO:0000256" key="7">
    <source>
        <dbReference type="ARBA" id="ARBA00023242"/>
    </source>
</evidence>
<dbReference type="InterPro" id="IPR050777">
    <property type="entry name" value="SET2_Histone-Lys_MeTrsfase"/>
</dbReference>
<keyword evidence="3" id="KW-0158">Chromosome</keyword>
<feature type="compositionally biased region" description="Low complexity" evidence="8">
    <location>
        <begin position="873"/>
        <end position="891"/>
    </location>
</feature>
<dbReference type="PROSITE" id="PS51215">
    <property type="entry name" value="AWS"/>
    <property type="match status" value="1"/>
</dbReference>
<dbReference type="RefSeq" id="XP_033599778.1">
    <property type="nucleotide sequence ID" value="XM_033742422.1"/>
</dbReference>
<feature type="compositionally biased region" description="Low complexity" evidence="8">
    <location>
        <begin position="224"/>
        <end position="249"/>
    </location>
</feature>
<keyword evidence="6" id="KW-0949">S-adenosyl-L-methionine</keyword>
<dbReference type="SUPFAM" id="SSF82199">
    <property type="entry name" value="SET domain"/>
    <property type="match status" value="1"/>
</dbReference>
<evidence type="ECO:0000259" key="10">
    <source>
        <dbReference type="PROSITE" id="PS50868"/>
    </source>
</evidence>
<feature type="compositionally biased region" description="Basic and acidic residues" evidence="8">
    <location>
        <begin position="1"/>
        <end position="11"/>
    </location>
</feature>
<feature type="compositionally biased region" description="Basic and acidic residues" evidence="8">
    <location>
        <begin position="651"/>
        <end position="692"/>
    </location>
</feature>
<evidence type="ECO:0000259" key="11">
    <source>
        <dbReference type="PROSITE" id="PS51215"/>
    </source>
</evidence>
<dbReference type="InterPro" id="IPR046341">
    <property type="entry name" value="SET_dom_sf"/>
</dbReference>
<dbReference type="InterPro" id="IPR006560">
    <property type="entry name" value="AWS_dom"/>
</dbReference>
<keyword evidence="13" id="KW-1185">Reference proteome</keyword>
<dbReference type="GO" id="GO:0005694">
    <property type="term" value="C:chromosome"/>
    <property type="evidence" value="ECO:0007669"/>
    <property type="project" value="UniProtKB-SubCell"/>
</dbReference>
<dbReference type="GeneID" id="54483476"/>
<evidence type="ECO:0000256" key="1">
    <source>
        <dbReference type="ARBA" id="ARBA00004123"/>
    </source>
</evidence>
<evidence type="ECO:0000256" key="4">
    <source>
        <dbReference type="ARBA" id="ARBA00022603"/>
    </source>
</evidence>
<evidence type="ECO:0000259" key="9">
    <source>
        <dbReference type="PROSITE" id="PS50280"/>
    </source>
</evidence>
<dbReference type="AlphaFoldDB" id="A0A6A6W6Y2"/>
<feature type="compositionally biased region" description="Polar residues" evidence="8">
    <location>
        <begin position="12"/>
        <end position="21"/>
    </location>
</feature>
<proteinExistence type="predicted"/>
<sequence>MELEMSEDRQQRASTVSSGSFNLGDATDDSIRVKHGSSTPPTSLSSGPSDIADANKDEPPLDQRRSSRARHSVGSYNLQVLAGTNIHTPLRYLRMQAEAAEATPKAPEVPPPVQDYTSTDDKVLASSLGDYWKLDTSPRPRPASSQVNTVSTDTSDKNLRRTSSRLDLVKEATTNAVAAATSATSKTIGSRTNAVRPSTKPQTRPSLSEKADAAPRTPTKRARAATTESPATATAATTPEPTPKPATQAKKQKYRIVSEGIYIGQRADPEKDYSDKNARAKKSKAGETPQPPRKGSDWFPLPMFHGAKVIMQERDFKLPREILNPLPRGERVEGWKILSKNRAVDDDSREAYQRLCTRKKQEAISMCECQELCDPDSCLNAVMNFECDDKNCKPGKDNCNNRPFAGLEARVSTQGRRGNMYDIGVEVVKTQDRGYGVRAMRSFRPGQIIMEYTGEMIDQTECDRRMRKEYKNNECYYLMTFDGGLIIDATKGSMARFVNHSCDPNCEMIMWLVRGKPRMALFAKDGHIPAGHELTYDYNFEAFSEGWKQDCRCGADNCRGILGPRPRDGARLKDMVTKVAKVAKGVKRTAQAAFEGMASLGGVATKKQRGNKDTHTETKSVTSKISKKALMAPAVAADAISPKKASQSASREARATARHAEEVKQRARRQDASRNEATRRAEIVKKAAEKKKAAARKRLTSSRAMKPTKEPSKAVEPKAAQSKTLKKTKAEKTASKPAKSASQPVIKSGVASKAYEKKREKLTMTTNLTAGTRLSPRQKKISNFFKALNILRNTESEDEEEDFVMSDTDDDEPTPGSDKTANELAEQLQNEIRALPVLKTSKTAARKNTANPAIKKRTYIKKVKMIHSRLPKSTKVMKTAKTAKTGKVSKANVRPSNIMRPH</sequence>
<keyword evidence="7" id="KW-0539">Nucleus</keyword>
<dbReference type="GO" id="GO:0032259">
    <property type="term" value="P:methylation"/>
    <property type="evidence" value="ECO:0007669"/>
    <property type="project" value="UniProtKB-KW"/>
</dbReference>
<evidence type="ECO:0000313" key="12">
    <source>
        <dbReference type="EMBL" id="KAF2757327.1"/>
    </source>
</evidence>
<dbReference type="GO" id="GO:0005634">
    <property type="term" value="C:nucleus"/>
    <property type="evidence" value="ECO:0007669"/>
    <property type="project" value="UniProtKB-SubCell"/>
</dbReference>
<reference evidence="12" key="1">
    <citation type="journal article" date="2020" name="Stud. Mycol.">
        <title>101 Dothideomycetes genomes: a test case for predicting lifestyles and emergence of pathogens.</title>
        <authorList>
            <person name="Haridas S."/>
            <person name="Albert R."/>
            <person name="Binder M."/>
            <person name="Bloem J."/>
            <person name="Labutti K."/>
            <person name="Salamov A."/>
            <person name="Andreopoulos B."/>
            <person name="Baker S."/>
            <person name="Barry K."/>
            <person name="Bills G."/>
            <person name="Bluhm B."/>
            <person name="Cannon C."/>
            <person name="Castanera R."/>
            <person name="Culley D."/>
            <person name="Daum C."/>
            <person name="Ezra D."/>
            <person name="Gonzalez J."/>
            <person name="Henrissat B."/>
            <person name="Kuo A."/>
            <person name="Liang C."/>
            <person name="Lipzen A."/>
            <person name="Lutzoni F."/>
            <person name="Magnuson J."/>
            <person name="Mondo S."/>
            <person name="Nolan M."/>
            <person name="Ohm R."/>
            <person name="Pangilinan J."/>
            <person name="Park H.-J."/>
            <person name="Ramirez L."/>
            <person name="Alfaro M."/>
            <person name="Sun H."/>
            <person name="Tritt A."/>
            <person name="Yoshinaga Y."/>
            <person name="Zwiers L.-H."/>
            <person name="Turgeon B."/>
            <person name="Goodwin S."/>
            <person name="Spatafora J."/>
            <person name="Crous P."/>
            <person name="Grigoriev I."/>
        </authorList>
    </citation>
    <scope>NUCLEOTIDE SEQUENCE</scope>
    <source>
        <strain evidence="12">CBS 121739</strain>
    </source>
</reference>
<feature type="compositionally biased region" description="Basic and acidic residues" evidence="8">
    <location>
        <begin position="53"/>
        <end position="65"/>
    </location>
</feature>
<feature type="compositionally biased region" description="Basic and acidic residues" evidence="8">
    <location>
        <begin position="267"/>
        <end position="278"/>
    </location>
</feature>
<dbReference type="PANTHER" id="PTHR22884">
    <property type="entry name" value="SET DOMAIN PROTEINS"/>
    <property type="match status" value="1"/>
</dbReference>
<dbReference type="Pfam" id="PF00856">
    <property type="entry name" value="SET"/>
    <property type="match status" value="1"/>
</dbReference>
<dbReference type="GO" id="GO:0042054">
    <property type="term" value="F:histone methyltransferase activity"/>
    <property type="evidence" value="ECO:0007669"/>
    <property type="project" value="InterPro"/>
</dbReference>
<gene>
    <name evidence="12" type="ORF">EJ05DRAFT_453102</name>
</gene>
<dbReference type="PROSITE" id="PS50868">
    <property type="entry name" value="POST_SET"/>
    <property type="match status" value="1"/>
</dbReference>
<dbReference type="InterPro" id="IPR001214">
    <property type="entry name" value="SET_dom"/>
</dbReference>
<dbReference type="Proteomes" id="UP000799437">
    <property type="component" value="Unassembled WGS sequence"/>
</dbReference>
<feature type="region of interest" description="Disordered" evidence="8">
    <location>
        <begin position="265"/>
        <end position="300"/>
    </location>
</feature>
<evidence type="ECO:0000256" key="3">
    <source>
        <dbReference type="ARBA" id="ARBA00022454"/>
    </source>
</evidence>
<feature type="domain" description="AWS" evidence="11">
    <location>
        <begin position="362"/>
        <end position="408"/>
    </location>
</feature>
<feature type="compositionally biased region" description="Low complexity" evidence="8">
    <location>
        <begin position="36"/>
        <end position="49"/>
    </location>
</feature>
<protein>
    <recommendedName>
        <fullName evidence="14">SET domain-containing protein</fullName>
    </recommendedName>
</protein>
<feature type="compositionally biased region" description="Polar residues" evidence="8">
    <location>
        <begin position="143"/>
        <end position="153"/>
    </location>
</feature>
<evidence type="ECO:0000256" key="6">
    <source>
        <dbReference type="ARBA" id="ARBA00022691"/>
    </source>
</evidence>
<dbReference type="SMART" id="SM00317">
    <property type="entry name" value="SET"/>
    <property type="match status" value="1"/>
</dbReference>
<dbReference type="PROSITE" id="PS50280">
    <property type="entry name" value="SET"/>
    <property type="match status" value="1"/>
</dbReference>
<evidence type="ECO:0000313" key="13">
    <source>
        <dbReference type="Proteomes" id="UP000799437"/>
    </source>
</evidence>
<dbReference type="InterPro" id="IPR003616">
    <property type="entry name" value="Post-SET_dom"/>
</dbReference>
<feature type="compositionally biased region" description="Low complexity" evidence="8">
    <location>
        <begin position="172"/>
        <end position="187"/>
    </location>
</feature>